<evidence type="ECO:0000313" key="3">
    <source>
        <dbReference type="Proteomes" id="UP000619238"/>
    </source>
</evidence>
<keyword evidence="3" id="KW-1185">Reference proteome</keyword>
<dbReference type="SUPFAM" id="SSF47413">
    <property type="entry name" value="lambda repressor-like DNA-binding domains"/>
    <property type="match status" value="2"/>
</dbReference>
<protein>
    <submittedName>
        <fullName evidence="2">Helix-turn-helix domain-containing protein</fullName>
    </submittedName>
</protein>
<sequence length="127" mass="15161">MALPDENDKSLGAALKRRRLVLEWTQQETANYFSKRKDSYQLWEWNRYLPHIRNRKKVVEFLGYNYWGDGTDSLANRCLLYRIKHGLTMSELASRINVNTRTIERIENMEKNVSSEMKNVINEYLTN</sequence>
<dbReference type="Proteomes" id="UP000619238">
    <property type="component" value="Unassembled WGS sequence"/>
</dbReference>
<reference evidence="2 3" key="1">
    <citation type="submission" date="2020-07" db="EMBL/GenBank/DDBJ databases">
        <title>Description of Kordia aestuariivivens sp. nov., isolated from a tidal flat.</title>
        <authorList>
            <person name="Park S."/>
            <person name="Yoon J.-H."/>
        </authorList>
    </citation>
    <scope>NUCLEOTIDE SEQUENCE [LARGE SCALE GENOMIC DNA]</scope>
    <source>
        <strain evidence="2 3">YSTF-M3</strain>
    </source>
</reference>
<dbReference type="CDD" id="cd00093">
    <property type="entry name" value="HTH_XRE"/>
    <property type="match status" value="1"/>
</dbReference>
<dbReference type="Gene3D" id="1.10.260.40">
    <property type="entry name" value="lambda repressor-like DNA-binding domains"/>
    <property type="match status" value="2"/>
</dbReference>
<evidence type="ECO:0000259" key="1">
    <source>
        <dbReference type="PROSITE" id="PS50943"/>
    </source>
</evidence>
<dbReference type="InterPro" id="IPR010982">
    <property type="entry name" value="Lambda_DNA-bd_dom_sf"/>
</dbReference>
<feature type="domain" description="HTH cro/C1-type" evidence="1">
    <location>
        <begin position="81"/>
        <end position="117"/>
    </location>
</feature>
<dbReference type="Pfam" id="PF01381">
    <property type="entry name" value="HTH_3"/>
    <property type="match status" value="1"/>
</dbReference>
<dbReference type="RefSeq" id="WP_187564736.1">
    <property type="nucleotide sequence ID" value="NZ_JACGWS010000026.1"/>
</dbReference>
<dbReference type="PROSITE" id="PS50943">
    <property type="entry name" value="HTH_CROC1"/>
    <property type="match status" value="1"/>
</dbReference>
<name>A0ABR7QGJ0_9FLAO</name>
<accession>A0ABR7QGJ0</accession>
<evidence type="ECO:0000313" key="2">
    <source>
        <dbReference type="EMBL" id="MBC8757694.1"/>
    </source>
</evidence>
<gene>
    <name evidence="2" type="ORF">H2O64_23705</name>
</gene>
<dbReference type="InterPro" id="IPR001387">
    <property type="entry name" value="Cro/C1-type_HTH"/>
</dbReference>
<comment type="caution">
    <text evidence="2">The sequence shown here is derived from an EMBL/GenBank/DDBJ whole genome shotgun (WGS) entry which is preliminary data.</text>
</comment>
<organism evidence="2 3">
    <name type="scientific">Kordia aestuariivivens</name>
    <dbReference type="NCBI Taxonomy" id="2759037"/>
    <lineage>
        <taxon>Bacteria</taxon>
        <taxon>Pseudomonadati</taxon>
        <taxon>Bacteroidota</taxon>
        <taxon>Flavobacteriia</taxon>
        <taxon>Flavobacteriales</taxon>
        <taxon>Flavobacteriaceae</taxon>
        <taxon>Kordia</taxon>
    </lineage>
</organism>
<proteinExistence type="predicted"/>
<dbReference type="EMBL" id="JACGWS010000026">
    <property type="protein sequence ID" value="MBC8757694.1"/>
    <property type="molecule type" value="Genomic_DNA"/>
</dbReference>